<keyword evidence="8" id="KW-1185">Reference proteome</keyword>
<protein>
    <recommendedName>
        <fullName evidence="6">Peptidase S9 prolyl oligopeptidase catalytic domain-containing protein</fullName>
    </recommendedName>
</protein>
<dbReference type="Pfam" id="PF00326">
    <property type="entry name" value="Peptidase_S9"/>
    <property type="match status" value="1"/>
</dbReference>
<evidence type="ECO:0000256" key="2">
    <source>
        <dbReference type="ARBA" id="ARBA00022438"/>
    </source>
</evidence>
<proteinExistence type="predicted"/>
<dbReference type="AlphaFoldDB" id="A0A1J8R5B7"/>
<dbReference type="GO" id="GO:0005886">
    <property type="term" value="C:plasma membrane"/>
    <property type="evidence" value="ECO:0007669"/>
    <property type="project" value="TreeGrafter"/>
</dbReference>
<dbReference type="STRING" id="180088.A0A1J8R5B7"/>
<dbReference type="PANTHER" id="PTHR11731">
    <property type="entry name" value="PROTEASE FAMILY S9B,C DIPEPTIDYL-PEPTIDASE IV-RELATED"/>
    <property type="match status" value="1"/>
</dbReference>
<dbReference type="GO" id="GO:0004177">
    <property type="term" value="F:aminopeptidase activity"/>
    <property type="evidence" value="ECO:0007669"/>
    <property type="project" value="UniProtKB-KW"/>
</dbReference>
<keyword evidence="4" id="KW-0720">Serine protease</keyword>
<dbReference type="InterPro" id="IPR001375">
    <property type="entry name" value="Peptidase_S9_cat"/>
</dbReference>
<keyword evidence="3" id="KW-0926">Vacuole</keyword>
<evidence type="ECO:0000256" key="4">
    <source>
        <dbReference type="ARBA" id="ARBA00022825"/>
    </source>
</evidence>
<evidence type="ECO:0000256" key="5">
    <source>
        <dbReference type="ARBA" id="ARBA00023180"/>
    </source>
</evidence>
<keyword evidence="2" id="KW-0031">Aminopeptidase</keyword>
<accession>A0A1J8R5B7</accession>
<gene>
    <name evidence="7" type="ORF">AZE42_10365</name>
</gene>
<evidence type="ECO:0000313" key="8">
    <source>
        <dbReference type="Proteomes" id="UP000183567"/>
    </source>
</evidence>
<sequence>LGYSVFGRIWAGKDYVDSKRIGVWGWSYGGFMASKVAEANAGIHTLAMSVAPVTSWRLYDSIYTERYMGLPDDNPGGYINASISHVEGFKNVDYLLAHGSGDDNVHFANSAHLLDMFTEGHVRNFRFRMFTDSDHSISRRGANREIYEYMALFLIEKWEERTGRLVLPLFQPQPPIYSEAREIHMLDPRGGRPTTLHIYNFGGIFSSRKIIKGEDKITILYFMQNSRSSLHWTFDLHAGGPNGPLLCRAQSSYNGPPLMGDVSHGPATLSMTAVRQPVKMERKRGAFNGTVFFKGPDQKEYRWQTTARLFSVVMECLDAEGAVIATYRVTSMSVTKDGVLIVQPSGKFMLDLLVATSLAMRTPNN</sequence>
<dbReference type="SUPFAM" id="SSF53474">
    <property type="entry name" value="alpha/beta-Hydrolases"/>
    <property type="match status" value="1"/>
</dbReference>
<evidence type="ECO:0000259" key="6">
    <source>
        <dbReference type="Pfam" id="PF00326"/>
    </source>
</evidence>
<dbReference type="PANTHER" id="PTHR11731:SF200">
    <property type="entry name" value="DIPEPTIDYL PEPTIDASE 10, ISOFORM B"/>
    <property type="match status" value="1"/>
</dbReference>
<dbReference type="GO" id="GO:0008239">
    <property type="term" value="F:dipeptidyl-peptidase activity"/>
    <property type="evidence" value="ECO:0007669"/>
    <property type="project" value="TreeGrafter"/>
</dbReference>
<evidence type="ECO:0000256" key="3">
    <source>
        <dbReference type="ARBA" id="ARBA00022554"/>
    </source>
</evidence>
<evidence type="ECO:0000256" key="1">
    <source>
        <dbReference type="ARBA" id="ARBA00004576"/>
    </source>
</evidence>
<feature type="non-terminal residue" evidence="7">
    <location>
        <position position="1"/>
    </location>
</feature>
<feature type="domain" description="Peptidase S9 prolyl oligopeptidase catalytic" evidence="6">
    <location>
        <begin position="11"/>
        <end position="157"/>
    </location>
</feature>
<name>A0A1J8R5B7_9AGAM</name>
<keyword evidence="2" id="KW-0378">Hydrolase</keyword>
<keyword evidence="5" id="KW-0325">Glycoprotein</keyword>
<dbReference type="InterPro" id="IPR050278">
    <property type="entry name" value="Serine_Prot_S9B/DPPIV"/>
</dbReference>
<dbReference type="Gene3D" id="3.40.50.1820">
    <property type="entry name" value="alpha/beta hydrolase"/>
    <property type="match status" value="1"/>
</dbReference>
<dbReference type="Proteomes" id="UP000183567">
    <property type="component" value="Unassembled WGS sequence"/>
</dbReference>
<dbReference type="GO" id="GO:0005774">
    <property type="term" value="C:vacuolar membrane"/>
    <property type="evidence" value="ECO:0007669"/>
    <property type="project" value="UniProtKB-SubCell"/>
</dbReference>
<comment type="caution">
    <text evidence="7">The sequence shown here is derived from an EMBL/GenBank/DDBJ whole genome shotgun (WGS) entry which is preliminary data.</text>
</comment>
<evidence type="ECO:0000313" key="7">
    <source>
        <dbReference type="EMBL" id="OJA19108.1"/>
    </source>
</evidence>
<organism evidence="7 8">
    <name type="scientific">Rhizopogon vesiculosus</name>
    <dbReference type="NCBI Taxonomy" id="180088"/>
    <lineage>
        <taxon>Eukaryota</taxon>
        <taxon>Fungi</taxon>
        <taxon>Dikarya</taxon>
        <taxon>Basidiomycota</taxon>
        <taxon>Agaricomycotina</taxon>
        <taxon>Agaricomycetes</taxon>
        <taxon>Agaricomycetidae</taxon>
        <taxon>Boletales</taxon>
        <taxon>Suillineae</taxon>
        <taxon>Rhizopogonaceae</taxon>
        <taxon>Rhizopogon</taxon>
    </lineage>
</organism>
<reference evidence="7 8" key="1">
    <citation type="submission" date="2016-03" db="EMBL/GenBank/DDBJ databases">
        <title>Comparative genomics of the ectomycorrhizal sister species Rhizopogon vinicolor and Rhizopogon vesiculosus (Basidiomycota: Boletales) reveals a divergence of the mating type B locus.</title>
        <authorList>
            <person name="Mujic A.B."/>
            <person name="Kuo A."/>
            <person name="Tritt A."/>
            <person name="Lipzen A."/>
            <person name="Chen C."/>
            <person name="Johnson J."/>
            <person name="Sharma A."/>
            <person name="Barry K."/>
            <person name="Grigoriev I.V."/>
            <person name="Spatafora J.W."/>
        </authorList>
    </citation>
    <scope>NUCLEOTIDE SEQUENCE [LARGE SCALE GENOMIC DNA]</scope>
    <source>
        <strain evidence="7 8">AM-OR11-056</strain>
    </source>
</reference>
<keyword evidence="2" id="KW-0645">Protease</keyword>
<dbReference type="InterPro" id="IPR029058">
    <property type="entry name" value="AB_hydrolase_fold"/>
</dbReference>
<comment type="subcellular location">
    <subcellularLocation>
        <location evidence="1">Vacuole membrane</location>
        <topology evidence="1">Single-pass type II membrane protein</topology>
    </subcellularLocation>
</comment>
<dbReference type="OrthoDB" id="2612513at2759"/>
<dbReference type="GO" id="GO:0008236">
    <property type="term" value="F:serine-type peptidase activity"/>
    <property type="evidence" value="ECO:0007669"/>
    <property type="project" value="UniProtKB-KW"/>
</dbReference>
<dbReference type="GO" id="GO:0006508">
    <property type="term" value="P:proteolysis"/>
    <property type="evidence" value="ECO:0007669"/>
    <property type="project" value="InterPro"/>
</dbReference>
<dbReference type="EMBL" id="LVVM01001173">
    <property type="protein sequence ID" value="OJA19108.1"/>
    <property type="molecule type" value="Genomic_DNA"/>
</dbReference>